<evidence type="ECO:0000256" key="5">
    <source>
        <dbReference type="SAM" id="SignalP"/>
    </source>
</evidence>
<dbReference type="FunFam" id="3.40.50.1110:FF:000003">
    <property type="entry name" value="GDSL esterase/lipase APG"/>
    <property type="match status" value="1"/>
</dbReference>
<keyword evidence="2" id="KW-0378">Hydrolase</keyword>
<dbReference type="PANTHER" id="PTHR45648:SF46">
    <property type="entry name" value="OS06G0725100 PROTEIN"/>
    <property type="match status" value="1"/>
</dbReference>
<keyword evidence="7" id="KW-1185">Reference proteome</keyword>
<comment type="similarity">
    <text evidence="1">Belongs to the 'GDSL' lipolytic enzyme family.</text>
</comment>
<proteinExistence type="inferred from homology"/>
<dbReference type="GO" id="GO:0016042">
    <property type="term" value="P:lipid catabolic process"/>
    <property type="evidence" value="ECO:0007669"/>
    <property type="project" value="UniProtKB-KW"/>
</dbReference>
<evidence type="ECO:0000256" key="1">
    <source>
        <dbReference type="ARBA" id="ARBA00008668"/>
    </source>
</evidence>
<evidence type="ECO:0000313" key="6">
    <source>
        <dbReference type="EMBL" id="KAF8672860.1"/>
    </source>
</evidence>
<name>A0A835E724_9POAL</name>
<dbReference type="InterPro" id="IPR036514">
    <property type="entry name" value="SGNH_hydro_sf"/>
</dbReference>
<dbReference type="GO" id="GO:0016788">
    <property type="term" value="F:hydrolase activity, acting on ester bonds"/>
    <property type="evidence" value="ECO:0007669"/>
    <property type="project" value="InterPro"/>
</dbReference>
<dbReference type="Pfam" id="PF00657">
    <property type="entry name" value="Lipase_GDSL"/>
    <property type="match status" value="2"/>
</dbReference>
<organism evidence="6 7">
    <name type="scientific">Digitaria exilis</name>
    <dbReference type="NCBI Taxonomy" id="1010633"/>
    <lineage>
        <taxon>Eukaryota</taxon>
        <taxon>Viridiplantae</taxon>
        <taxon>Streptophyta</taxon>
        <taxon>Embryophyta</taxon>
        <taxon>Tracheophyta</taxon>
        <taxon>Spermatophyta</taxon>
        <taxon>Magnoliopsida</taxon>
        <taxon>Liliopsida</taxon>
        <taxon>Poales</taxon>
        <taxon>Poaceae</taxon>
        <taxon>PACMAD clade</taxon>
        <taxon>Panicoideae</taxon>
        <taxon>Panicodae</taxon>
        <taxon>Paniceae</taxon>
        <taxon>Anthephorinae</taxon>
        <taxon>Digitaria</taxon>
    </lineage>
</organism>
<evidence type="ECO:0000256" key="4">
    <source>
        <dbReference type="SAM" id="MobiDB-lite"/>
    </source>
</evidence>
<dbReference type="PANTHER" id="PTHR45648">
    <property type="entry name" value="GDSL LIPASE/ACYLHYDROLASE FAMILY PROTEIN (AFU_ORTHOLOGUE AFUA_4G14700)"/>
    <property type="match status" value="1"/>
</dbReference>
<comment type="caution">
    <text evidence="6">The sequence shown here is derived from an EMBL/GenBank/DDBJ whole genome shotgun (WGS) entry which is preliminary data.</text>
</comment>
<dbReference type="Gene3D" id="3.40.50.1110">
    <property type="entry name" value="SGNH hydrolase"/>
    <property type="match status" value="2"/>
</dbReference>
<feature type="chain" id="PRO_5032381379" description="GDSL esterase/lipase" evidence="5">
    <location>
        <begin position="23"/>
        <end position="740"/>
    </location>
</feature>
<sequence>MAMEGFIVLCLVISMDVLGCAAFSRVRQPLPMYVFGDSTLDVGNNNFLLGLSVPRASIPYYGIDFPGVPAGRYSNGFNIADFIGLLAATALETGVNYASGGAGILDTTNSQQQIIPLSWQLQHFKETKAKMVAAAMGSAAPPVDALLARSVFLISVGNNDIYGLASAIFTNLISNYSATITELYAMGARKLAIINVGLIGCIPAARLSQPLGACDAGKNQLAAGFNVELRSLLAALAARLPGLVYSLADSYGLTKDILDEPHASGFTDIASACLTTTTRDHHVFWDPFHFSQRACFLTAQAFYNGPAKYTMPINFMQLIDPLHSSPTVALDVCRLPSSAPSPSHSMAARRRSITAPPQHQSSPHIPYQLAMEGFVLLCLVIVISMDVLGAAAASDVLQPLPMFVFGDSTLDVGNNFLLPGLSVPMYYGIDLPGVPAGRYSNGFNVADFIAKSMGFVSSPPPYLMLASNQDLLASTALETGVNYASGGSGILDSAGWQQIIPLSRQVQYFKDTKAKMVAAVGSAAAVDALLARSVFLISTGNNDLAGFSAVEAKLNKSPAQQQSDAAVFLPYLISNYSANITELYAMGARKFAIVNAALIGCVPAARVQVFPSRPLGSCIEGLNLLAGGFNVGLGSLLATDLAARLPGFVYSLADSFVLLKDLVDDPPAWGFTDVASACCGDGFLLAQSFCIPTAKRDHHVFWDLFHFSQRASFLTAQAFYDGPSKYTTPINFMQLAAQST</sequence>
<evidence type="ECO:0000313" key="7">
    <source>
        <dbReference type="Proteomes" id="UP000636709"/>
    </source>
</evidence>
<keyword evidence="3" id="KW-0443">Lipid metabolism</keyword>
<dbReference type="CDD" id="cd01837">
    <property type="entry name" value="SGNH_plant_lipase_like"/>
    <property type="match status" value="1"/>
</dbReference>
<dbReference type="EMBL" id="JACEFO010002216">
    <property type="protein sequence ID" value="KAF8672860.1"/>
    <property type="molecule type" value="Genomic_DNA"/>
</dbReference>
<protein>
    <recommendedName>
        <fullName evidence="8">GDSL esterase/lipase</fullName>
    </recommendedName>
</protein>
<feature type="signal peptide" evidence="5">
    <location>
        <begin position="1"/>
        <end position="22"/>
    </location>
</feature>
<evidence type="ECO:0008006" key="8">
    <source>
        <dbReference type="Google" id="ProtNLM"/>
    </source>
</evidence>
<dbReference type="SUPFAM" id="SSF52266">
    <property type="entry name" value="SGNH hydrolase"/>
    <property type="match status" value="1"/>
</dbReference>
<keyword evidence="5" id="KW-0732">Signal</keyword>
<reference evidence="6" key="1">
    <citation type="submission" date="2020-07" db="EMBL/GenBank/DDBJ databases">
        <title>Genome sequence and genetic diversity analysis of an under-domesticated orphan crop, white fonio (Digitaria exilis).</title>
        <authorList>
            <person name="Bennetzen J.L."/>
            <person name="Chen S."/>
            <person name="Ma X."/>
            <person name="Wang X."/>
            <person name="Yssel A.E.J."/>
            <person name="Chaluvadi S.R."/>
            <person name="Johnson M."/>
            <person name="Gangashetty P."/>
            <person name="Hamidou F."/>
            <person name="Sanogo M.D."/>
            <person name="Zwaenepoel A."/>
            <person name="Wallace J."/>
            <person name="Van De Peer Y."/>
            <person name="Van Deynze A."/>
        </authorList>
    </citation>
    <scope>NUCLEOTIDE SEQUENCE</scope>
    <source>
        <tissue evidence="6">Leaves</tissue>
    </source>
</reference>
<evidence type="ECO:0000256" key="2">
    <source>
        <dbReference type="ARBA" id="ARBA00022801"/>
    </source>
</evidence>
<feature type="region of interest" description="Disordered" evidence="4">
    <location>
        <begin position="338"/>
        <end position="360"/>
    </location>
</feature>
<dbReference type="OrthoDB" id="1600564at2759"/>
<evidence type="ECO:0000256" key="3">
    <source>
        <dbReference type="ARBA" id="ARBA00022963"/>
    </source>
</evidence>
<dbReference type="InterPro" id="IPR001087">
    <property type="entry name" value="GDSL"/>
</dbReference>
<dbReference type="Proteomes" id="UP000636709">
    <property type="component" value="Unassembled WGS sequence"/>
</dbReference>
<accession>A0A835E724</accession>
<dbReference type="AlphaFoldDB" id="A0A835E724"/>
<dbReference type="InterPro" id="IPR051058">
    <property type="entry name" value="GDSL_Est/Lipase"/>
</dbReference>
<gene>
    <name evidence="6" type="ORF">HU200_049198</name>
</gene>
<keyword evidence="3" id="KW-0442">Lipid degradation</keyword>
<dbReference type="InterPro" id="IPR035669">
    <property type="entry name" value="SGNH_plant_lipase-like"/>
</dbReference>